<evidence type="ECO:0000313" key="1">
    <source>
        <dbReference type="EMBL" id="CAD8426151.1"/>
    </source>
</evidence>
<gene>
    <name evidence="1" type="ORF">PINE0816_LOCUS22311</name>
</gene>
<name>A0A7S0CJZ9_9STRA</name>
<accession>A0A7S0CJZ9</accession>
<proteinExistence type="predicted"/>
<protein>
    <submittedName>
        <fullName evidence="1">Uncharacterized protein</fullName>
    </submittedName>
</protein>
<dbReference type="AlphaFoldDB" id="A0A7S0CJZ9"/>
<reference evidence="1" key="1">
    <citation type="submission" date="2021-01" db="EMBL/GenBank/DDBJ databases">
        <authorList>
            <person name="Corre E."/>
            <person name="Pelletier E."/>
            <person name="Niang G."/>
            <person name="Scheremetjew M."/>
            <person name="Finn R."/>
            <person name="Kale V."/>
            <person name="Holt S."/>
            <person name="Cochrane G."/>
            <person name="Meng A."/>
            <person name="Brown T."/>
            <person name="Cohen L."/>
        </authorList>
    </citation>
    <scope>NUCLEOTIDE SEQUENCE</scope>
    <source>
        <strain evidence="1">CCAP1064/1</strain>
    </source>
</reference>
<dbReference type="EMBL" id="HBEL01048227">
    <property type="protein sequence ID" value="CAD8426151.1"/>
    <property type="molecule type" value="Transcribed_RNA"/>
</dbReference>
<organism evidence="1">
    <name type="scientific">Proboscia inermis</name>
    <dbReference type="NCBI Taxonomy" id="420281"/>
    <lineage>
        <taxon>Eukaryota</taxon>
        <taxon>Sar</taxon>
        <taxon>Stramenopiles</taxon>
        <taxon>Ochrophyta</taxon>
        <taxon>Bacillariophyta</taxon>
        <taxon>Coscinodiscophyceae</taxon>
        <taxon>Rhizosoleniophycidae</taxon>
        <taxon>Rhizosoleniales</taxon>
        <taxon>Rhizosoleniaceae</taxon>
        <taxon>Proboscia</taxon>
    </lineage>
</organism>
<sequence>MKYLGSHLHIEILPTFTTKHARIRLNSEAVGFFSSSFDHIRSKDNISSNRNLALSIDLAMIEHEEQRKMRILSMIPLVNAAHPKALSIFDMNAICPLIAPPVVDSERKCENNSKMSINKFYHYIHPKVCPQFERGLDRMWLMDAMNLSGIEKTLDTMESLQCEIVSSVPLAMAQLKEVDQVRYA</sequence>